<dbReference type="EMBL" id="JAALAA010000009">
    <property type="protein sequence ID" value="NGN93597.1"/>
    <property type="molecule type" value="Genomic_DNA"/>
</dbReference>
<protein>
    <submittedName>
        <fullName evidence="4">Type II toxin-antitoxin system HipA family toxin</fullName>
    </submittedName>
</protein>
<name>A0A6M1RB82_9ACTN</name>
<keyword evidence="5" id="KW-1185">Reference proteome</keyword>
<keyword evidence="1" id="KW-0808">Transferase</keyword>
<dbReference type="GO" id="GO:0016301">
    <property type="term" value="F:kinase activity"/>
    <property type="evidence" value="ECO:0007669"/>
    <property type="project" value="UniProtKB-KW"/>
</dbReference>
<dbReference type="AlphaFoldDB" id="A0A6M1RB82"/>
<keyword evidence="2" id="KW-0418">Kinase</keyword>
<accession>A0A6M1RB82</accession>
<evidence type="ECO:0000259" key="3">
    <source>
        <dbReference type="Pfam" id="PF07804"/>
    </source>
</evidence>
<evidence type="ECO:0000256" key="2">
    <source>
        <dbReference type="ARBA" id="ARBA00022777"/>
    </source>
</evidence>
<feature type="domain" description="HipA-like C-terminal" evidence="3">
    <location>
        <begin position="15"/>
        <end position="89"/>
    </location>
</feature>
<organism evidence="4 5">
    <name type="scientific">Nocardioides turkmenicus</name>
    <dbReference type="NCBI Taxonomy" id="2711220"/>
    <lineage>
        <taxon>Bacteria</taxon>
        <taxon>Bacillati</taxon>
        <taxon>Actinomycetota</taxon>
        <taxon>Actinomycetes</taxon>
        <taxon>Propionibacteriales</taxon>
        <taxon>Nocardioidaceae</taxon>
        <taxon>Nocardioides</taxon>
    </lineage>
</organism>
<comment type="caution">
    <text evidence="4">The sequence shown here is derived from an EMBL/GenBank/DDBJ whole genome shotgun (WGS) entry which is preliminary data.</text>
</comment>
<dbReference type="Proteomes" id="UP000483261">
    <property type="component" value="Unassembled WGS sequence"/>
</dbReference>
<evidence type="ECO:0000256" key="1">
    <source>
        <dbReference type="ARBA" id="ARBA00022679"/>
    </source>
</evidence>
<sequence length="90" mass="10241">MARNDNGWHRALDGYPSTHILKPVTPDFPSMIYDEEYGARIAQALGLTTYETFIEEFAGTPALVIERYDRGHEVDGVPSRMHQEDFNQAI</sequence>
<gene>
    <name evidence="4" type="ORF">G5C66_12690</name>
</gene>
<reference evidence="4 5" key="1">
    <citation type="submission" date="2020-02" db="EMBL/GenBank/DDBJ databases">
        <title>Whole-genome analyses of novel actinobacteria.</title>
        <authorList>
            <person name="Sahin N."/>
        </authorList>
    </citation>
    <scope>NUCLEOTIDE SEQUENCE [LARGE SCALE GENOMIC DNA]</scope>
    <source>
        <strain evidence="4 5">KC13</strain>
    </source>
</reference>
<dbReference type="InterPro" id="IPR012893">
    <property type="entry name" value="HipA-like_C"/>
</dbReference>
<evidence type="ECO:0000313" key="4">
    <source>
        <dbReference type="EMBL" id="NGN93597.1"/>
    </source>
</evidence>
<evidence type="ECO:0000313" key="5">
    <source>
        <dbReference type="Proteomes" id="UP000483261"/>
    </source>
</evidence>
<dbReference type="Pfam" id="PF07804">
    <property type="entry name" value="HipA_C"/>
    <property type="match status" value="1"/>
</dbReference>
<proteinExistence type="predicted"/>